<gene>
    <name evidence="2" type="ORF">Tco_1066596</name>
</gene>
<keyword evidence="3" id="KW-1185">Reference proteome</keyword>
<proteinExistence type="predicted"/>
<reference evidence="2" key="2">
    <citation type="submission" date="2022-01" db="EMBL/GenBank/DDBJ databases">
        <authorList>
            <person name="Yamashiro T."/>
            <person name="Shiraishi A."/>
            <person name="Satake H."/>
            <person name="Nakayama K."/>
        </authorList>
    </citation>
    <scope>NUCLEOTIDE SEQUENCE</scope>
</reference>
<feature type="compositionally biased region" description="Basic and acidic residues" evidence="1">
    <location>
        <begin position="17"/>
        <end position="30"/>
    </location>
</feature>
<sequence length="42" mass="4746">YGSVKNHKKTVKNGQARTRESEEIKAEARNVKPQSKIVNHGQ</sequence>
<comment type="caution">
    <text evidence="2">The sequence shown here is derived from an EMBL/GenBank/DDBJ whole genome shotgun (WGS) entry which is preliminary data.</text>
</comment>
<organism evidence="2 3">
    <name type="scientific">Tanacetum coccineum</name>
    <dbReference type="NCBI Taxonomy" id="301880"/>
    <lineage>
        <taxon>Eukaryota</taxon>
        <taxon>Viridiplantae</taxon>
        <taxon>Streptophyta</taxon>
        <taxon>Embryophyta</taxon>
        <taxon>Tracheophyta</taxon>
        <taxon>Spermatophyta</taxon>
        <taxon>Magnoliopsida</taxon>
        <taxon>eudicotyledons</taxon>
        <taxon>Gunneridae</taxon>
        <taxon>Pentapetalae</taxon>
        <taxon>asterids</taxon>
        <taxon>campanulids</taxon>
        <taxon>Asterales</taxon>
        <taxon>Asteraceae</taxon>
        <taxon>Asteroideae</taxon>
        <taxon>Anthemideae</taxon>
        <taxon>Anthemidinae</taxon>
        <taxon>Tanacetum</taxon>
    </lineage>
</organism>
<name>A0ABQ5HAI8_9ASTR</name>
<evidence type="ECO:0000313" key="2">
    <source>
        <dbReference type="EMBL" id="GJT84879.1"/>
    </source>
</evidence>
<evidence type="ECO:0000313" key="3">
    <source>
        <dbReference type="Proteomes" id="UP001151760"/>
    </source>
</evidence>
<reference evidence="2" key="1">
    <citation type="journal article" date="2022" name="Int. J. Mol. Sci.">
        <title>Draft Genome of Tanacetum Coccineum: Genomic Comparison of Closely Related Tanacetum-Family Plants.</title>
        <authorList>
            <person name="Yamashiro T."/>
            <person name="Shiraishi A."/>
            <person name="Nakayama K."/>
            <person name="Satake H."/>
        </authorList>
    </citation>
    <scope>NUCLEOTIDE SEQUENCE</scope>
</reference>
<accession>A0ABQ5HAI8</accession>
<dbReference type="Proteomes" id="UP001151760">
    <property type="component" value="Unassembled WGS sequence"/>
</dbReference>
<dbReference type="EMBL" id="BQNB010019398">
    <property type="protein sequence ID" value="GJT84879.1"/>
    <property type="molecule type" value="Genomic_DNA"/>
</dbReference>
<protein>
    <submittedName>
        <fullName evidence="2">Uncharacterized protein</fullName>
    </submittedName>
</protein>
<evidence type="ECO:0000256" key="1">
    <source>
        <dbReference type="SAM" id="MobiDB-lite"/>
    </source>
</evidence>
<feature type="non-terminal residue" evidence="2">
    <location>
        <position position="1"/>
    </location>
</feature>
<feature type="compositionally biased region" description="Basic residues" evidence="1">
    <location>
        <begin position="1"/>
        <end position="11"/>
    </location>
</feature>
<feature type="region of interest" description="Disordered" evidence="1">
    <location>
        <begin position="1"/>
        <end position="42"/>
    </location>
</feature>
<feature type="compositionally biased region" description="Polar residues" evidence="1">
    <location>
        <begin position="32"/>
        <end position="42"/>
    </location>
</feature>